<name>A0A7X0HR47_9BACI</name>
<proteinExistence type="predicted"/>
<evidence type="ECO:0000313" key="1">
    <source>
        <dbReference type="EMBL" id="MBB6444095.1"/>
    </source>
</evidence>
<dbReference type="Pfam" id="PF12784">
    <property type="entry name" value="PDDEXK_2"/>
    <property type="match status" value="1"/>
</dbReference>
<sequence length="100" mass="11577">MTKLIRGCVSDRNILVSTSRNERTKVEIQLINQYDMLPERTLYYWSKLFSASLGAGQDYSELAPTTTNMIPIMNYPPHIPFANEMMHKLEKLGLLYHTEP</sequence>
<dbReference type="AlphaFoldDB" id="A0A7X0HR47"/>
<gene>
    <name evidence="1" type="ORF">HNR53_000703</name>
</gene>
<organism evidence="1 2">
    <name type="scientific">Bacillus benzoevorans</name>
    <dbReference type="NCBI Taxonomy" id="1456"/>
    <lineage>
        <taxon>Bacteria</taxon>
        <taxon>Bacillati</taxon>
        <taxon>Bacillota</taxon>
        <taxon>Bacilli</taxon>
        <taxon>Bacillales</taxon>
        <taxon>Bacillaceae</taxon>
        <taxon>Bacillus</taxon>
    </lineage>
</organism>
<dbReference type="Proteomes" id="UP000531594">
    <property type="component" value="Unassembled WGS sequence"/>
</dbReference>
<comment type="caution">
    <text evidence="1">The sequence shown here is derived from an EMBL/GenBank/DDBJ whole genome shotgun (WGS) entry which is preliminary data.</text>
</comment>
<reference evidence="1 2" key="1">
    <citation type="submission" date="2020-08" db="EMBL/GenBank/DDBJ databases">
        <title>Genomic Encyclopedia of Type Strains, Phase IV (KMG-IV): sequencing the most valuable type-strain genomes for metagenomic binning, comparative biology and taxonomic classification.</title>
        <authorList>
            <person name="Goeker M."/>
        </authorList>
    </citation>
    <scope>NUCLEOTIDE SEQUENCE [LARGE SCALE GENOMIC DNA]</scope>
    <source>
        <strain evidence="1 2">DSM 5391</strain>
    </source>
</reference>
<evidence type="ECO:0000313" key="2">
    <source>
        <dbReference type="Proteomes" id="UP000531594"/>
    </source>
</evidence>
<accession>A0A7X0HR47</accession>
<keyword evidence="2" id="KW-1185">Reference proteome</keyword>
<dbReference type="RefSeq" id="WP_184522847.1">
    <property type="nucleotide sequence ID" value="NZ_JACHGK010000002.1"/>
</dbReference>
<dbReference type="EMBL" id="JACHGK010000002">
    <property type="protein sequence ID" value="MBB6444095.1"/>
    <property type="molecule type" value="Genomic_DNA"/>
</dbReference>
<protein>
    <submittedName>
        <fullName evidence="1">Putative transposase/invertase (TIGR01784 family)</fullName>
    </submittedName>
</protein>